<dbReference type="RefSeq" id="WP_085865553.1">
    <property type="nucleotide sequence ID" value="NZ_FWFT01000006.1"/>
</dbReference>
<dbReference type="Gene3D" id="2.40.10.220">
    <property type="entry name" value="predicted glycosyltransferase like domains"/>
    <property type="match status" value="1"/>
</dbReference>
<dbReference type="GO" id="GO:0035438">
    <property type="term" value="F:cyclic-di-GMP binding"/>
    <property type="evidence" value="ECO:0007669"/>
    <property type="project" value="InterPro"/>
</dbReference>
<evidence type="ECO:0000313" key="5">
    <source>
        <dbReference type="Proteomes" id="UP000193623"/>
    </source>
</evidence>
<feature type="transmembrane region" description="Helical" evidence="1">
    <location>
        <begin position="147"/>
        <end position="170"/>
    </location>
</feature>
<reference evidence="4 5" key="1">
    <citation type="submission" date="2017-03" db="EMBL/GenBank/DDBJ databases">
        <authorList>
            <person name="Afonso C.L."/>
            <person name="Miller P.J."/>
            <person name="Scott M.A."/>
            <person name="Spackman E."/>
            <person name="Goraichik I."/>
            <person name="Dimitrov K.M."/>
            <person name="Suarez D.L."/>
            <person name="Swayne D.E."/>
        </authorList>
    </citation>
    <scope>NUCLEOTIDE SEQUENCE [LARGE SCALE GENOMIC DNA]</scope>
    <source>
        <strain evidence="4 5">CECT 8397</strain>
    </source>
</reference>
<dbReference type="EMBL" id="FWFT01000006">
    <property type="protein sequence ID" value="SLN59612.1"/>
    <property type="molecule type" value="Genomic_DNA"/>
</dbReference>
<sequence>MQRVGVFVVLFSLASALPAWADFCEALAEMDAIETQIQQPNTATTPELIAAFSGAVDLLAEYFPEERDLRHASDHFLTFALIDVRQAGRNPEALRAAVSKDAHQNAFGNLIRVAKPYCEDTEFTTTPPGTSATKSASSDTSMMGQLLSWYVVGPALTLLVTVPVLALVFVHRNKQRSDRRRKRILCHYPIKIKTNAGDFTGIMADVSRLGAKLKVENLPPDVTALAVTIQNIRMQATVCWRNDHFIGVVFSQTLPRRVVQTLASDYAAMLKQADLTKQKAAPNGAASYIPNEAI</sequence>
<evidence type="ECO:0000313" key="4">
    <source>
        <dbReference type="EMBL" id="SLN59612.1"/>
    </source>
</evidence>
<keyword evidence="1" id="KW-0472">Membrane</keyword>
<keyword evidence="2" id="KW-0732">Signal</keyword>
<protein>
    <recommendedName>
        <fullName evidence="3">PilZ domain-containing protein</fullName>
    </recommendedName>
</protein>
<dbReference type="InterPro" id="IPR009875">
    <property type="entry name" value="PilZ_domain"/>
</dbReference>
<evidence type="ECO:0000256" key="2">
    <source>
        <dbReference type="SAM" id="SignalP"/>
    </source>
</evidence>
<evidence type="ECO:0000259" key="3">
    <source>
        <dbReference type="Pfam" id="PF07238"/>
    </source>
</evidence>
<dbReference type="Pfam" id="PF07238">
    <property type="entry name" value="PilZ"/>
    <property type="match status" value="1"/>
</dbReference>
<keyword evidence="1" id="KW-1133">Transmembrane helix</keyword>
<gene>
    <name evidence="4" type="ORF">PSJ8397_03171</name>
</gene>
<dbReference type="OrthoDB" id="7864595at2"/>
<name>A0A1Y5TG37_9RHOB</name>
<dbReference type="AlphaFoldDB" id="A0A1Y5TG37"/>
<keyword evidence="1" id="KW-0812">Transmembrane</keyword>
<feature type="signal peptide" evidence="2">
    <location>
        <begin position="1"/>
        <end position="21"/>
    </location>
</feature>
<evidence type="ECO:0000256" key="1">
    <source>
        <dbReference type="SAM" id="Phobius"/>
    </source>
</evidence>
<dbReference type="Proteomes" id="UP000193623">
    <property type="component" value="Unassembled WGS sequence"/>
</dbReference>
<organism evidence="4 5">
    <name type="scientific">Pseudooctadecabacter jejudonensis</name>
    <dbReference type="NCBI Taxonomy" id="1391910"/>
    <lineage>
        <taxon>Bacteria</taxon>
        <taxon>Pseudomonadati</taxon>
        <taxon>Pseudomonadota</taxon>
        <taxon>Alphaproteobacteria</taxon>
        <taxon>Rhodobacterales</taxon>
        <taxon>Paracoccaceae</taxon>
        <taxon>Pseudooctadecabacter</taxon>
    </lineage>
</organism>
<proteinExistence type="predicted"/>
<accession>A0A1Y5TG37</accession>
<feature type="chain" id="PRO_5012938414" description="PilZ domain-containing protein" evidence="2">
    <location>
        <begin position="22"/>
        <end position="294"/>
    </location>
</feature>
<keyword evidence="5" id="KW-1185">Reference proteome</keyword>
<feature type="domain" description="PilZ" evidence="3">
    <location>
        <begin position="178"/>
        <end position="262"/>
    </location>
</feature>
<dbReference type="SUPFAM" id="SSF141371">
    <property type="entry name" value="PilZ domain-like"/>
    <property type="match status" value="1"/>
</dbReference>